<dbReference type="Gene3D" id="3.30.160.60">
    <property type="entry name" value="Classic Zinc Finger"/>
    <property type="match status" value="3"/>
</dbReference>
<accession>A0A1D2NDP0</accession>
<comment type="subcellular location">
    <subcellularLocation>
        <location evidence="1">Nucleus</location>
    </subcellularLocation>
</comment>
<dbReference type="FunFam" id="3.30.160.60:FF:000446">
    <property type="entry name" value="Zinc finger protein"/>
    <property type="match status" value="1"/>
</dbReference>
<dbReference type="FunFam" id="3.30.160.60:FF:000065">
    <property type="entry name" value="B-cell CLL/lymphoma 6, member B"/>
    <property type="match status" value="1"/>
</dbReference>
<gene>
    <name evidence="10" type="ORF">Ocin01_03356</name>
</gene>
<evidence type="ECO:0000256" key="2">
    <source>
        <dbReference type="ARBA" id="ARBA00022723"/>
    </source>
</evidence>
<keyword evidence="6" id="KW-0539">Nucleus</keyword>
<dbReference type="PANTHER" id="PTHR24394:SF29">
    <property type="entry name" value="MYONEURIN"/>
    <property type="match status" value="1"/>
</dbReference>
<dbReference type="Pfam" id="PF00096">
    <property type="entry name" value="zf-C2H2"/>
    <property type="match status" value="3"/>
</dbReference>
<dbReference type="GO" id="GO:0008270">
    <property type="term" value="F:zinc ion binding"/>
    <property type="evidence" value="ECO:0007669"/>
    <property type="project" value="UniProtKB-KW"/>
</dbReference>
<evidence type="ECO:0000256" key="7">
    <source>
        <dbReference type="PROSITE-ProRule" id="PRU00042"/>
    </source>
</evidence>
<dbReference type="InterPro" id="IPR013087">
    <property type="entry name" value="Znf_C2H2_type"/>
</dbReference>
<keyword evidence="11" id="KW-1185">Reference proteome</keyword>
<reference evidence="10 11" key="1">
    <citation type="journal article" date="2016" name="Genome Biol. Evol.">
        <title>Gene Family Evolution Reflects Adaptation to Soil Environmental Stressors in the Genome of the Collembolan Orchesella cincta.</title>
        <authorList>
            <person name="Faddeeva-Vakhrusheva A."/>
            <person name="Derks M.F."/>
            <person name="Anvar S.Y."/>
            <person name="Agamennone V."/>
            <person name="Suring W."/>
            <person name="Smit S."/>
            <person name="van Straalen N.M."/>
            <person name="Roelofs D."/>
        </authorList>
    </citation>
    <scope>NUCLEOTIDE SEQUENCE [LARGE SCALE GENOMIC DNA]</scope>
    <source>
        <tissue evidence="10">Mixed pool</tissue>
    </source>
</reference>
<dbReference type="InterPro" id="IPR036236">
    <property type="entry name" value="Znf_C2H2_sf"/>
</dbReference>
<evidence type="ECO:0000256" key="3">
    <source>
        <dbReference type="ARBA" id="ARBA00022737"/>
    </source>
</evidence>
<keyword evidence="2" id="KW-0479">Metal-binding</keyword>
<protein>
    <submittedName>
        <fullName evidence="10">PR domain zinc finger protein 1</fullName>
    </submittedName>
</protein>
<evidence type="ECO:0000256" key="8">
    <source>
        <dbReference type="SAM" id="MobiDB-lite"/>
    </source>
</evidence>
<feature type="domain" description="C2H2-type" evidence="9">
    <location>
        <begin position="51"/>
        <end position="78"/>
    </location>
</feature>
<dbReference type="PROSITE" id="PS50157">
    <property type="entry name" value="ZINC_FINGER_C2H2_2"/>
    <property type="match status" value="3"/>
</dbReference>
<dbReference type="EMBL" id="LJIJ01000077">
    <property type="protein sequence ID" value="ODN03352.1"/>
    <property type="molecule type" value="Genomic_DNA"/>
</dbReference>
<evidence type="ECO:0000259" key="9">
    <source>
        <dbReference type="PROSITE" id="PS50157"/>
    </source>
</evidence>
<dbReference type="Proteomes" id="UP000094527">
    <property type="component" value="Unassembled WGS sequence"/>
</dbReference>
<dbReference type="GO" id="GO:0000981">
    <property type="term" value="F:DNA-binding transcription factor activity, RNA polymerase II-specific"/>
    <property type="evidence" value="ECO:0007669"/>
    <property type="project" value="TreeGrafter"/>
</dbReference>
<evidence type="ECO:0000313" key="10">
    <source>
        <dbReference type="EMBL" id="ODN03352.1"/>
    </source>
</evidence>
<dbReference type="GO" id="GO:0005634">
    <property type="term" value="C:nucleus"/>
    <property type="evidence" value="ECO:0007669"/>
    <property type="project" value="UniProtKB-SubCell"/>
</dbReference>
<dbReference type="OrthoDB" id="3437960at2759"/>
<dbReference type="SUPFAM" id="SSF57667">
    <property type="entry name" value="beta-beta-alpha zinc fingers"/>
    <property type="match status" value="2"/>
</dbReference>
<evidence type="ECO:0000256" key="1">
    <source>
        <dbReference type="ARBA" id="ARBA00004123"/>
    </source>
</evidence>
<feature type="region of interest" description="Disordered" evidence="8">
    <location>
        <begin position="101"/>
        <end position="140"/>
    </location>
</feature>
<evidence type="ECO:0000256" key="4">
    <source>
        <dbReference type="ARBA" id="ARBA00022771"/>
    </source>
</evidence>
<keyword evidence="4 7" id="KW-0863">Zinc-finger</keyword>
<evidence type="ECO:0000313" key="11">
    <source>
        <dbReference type="Proteomes" id="UP000094527"/>
    </source>
</evidence>
<feature type="domain" description="C2H2-type" evidence="9">
    <location>
        <begin position="23"/>
        <end position="50"/>
    </location>
</feature>
<organism evidence="10 11">
    <name type="scientific">Orchesella cincta</name>
    <name type="common">Springtail</name>
    <name type="synonym">Podura cincta</name>
    <dbReference type="NCBI Taxonomy" id="48709"/>
    <lineage>
        <taxon>Eukaryota</taxon>
        <taxon>Metazoa</taxon>
        <taxon>Ecdysozoa</taxon>
        <taxon>Arthropoda</taxon>
        <taxon>Hexapoda</taxon>
        <taxon>Collembola</taxon>
        <taxon>Entomobryomorpha</taxon>
        <taxon>Entomobryoidea</taxon>
        <taxon>Orchesellidae</taxon>
        <taxon>Orchesellinae</taxon>
        <taxon>Orchesella</taxon>
    </lineage>
</organism>
<dbReference type="PANTHER" id="PTHR24394">
    <property type="entry name" value="ZINC FINGER PROTEIN"/>
    <property type="match status" value="1"/>
</dbReference>
<feature type="region of interest" description="Disordered" evidence="8">
    <location>
        <begin position="1"/>
        <end position="20"/>
    </location>
</feature>
<evidence type="ECO:0000256" key="6">
    <source>
        <dbReference type="ARBA" id="ARBA00023242"/>
    </source>
</evidence>
<feature type="compositionally biased region" description="Basic and acidic residues" evidence="8">
    <location>
        <begin position="101"/>
        <end position="112"/>
    </location>
</feature>
<dbReference type="AlphaFoldDB" id="A0A1D2NDP0"/>
<feature type="compositionally biased region" description="Acidic residues" evidence="8">
    <location>
        <begin position="121"/>
        <end position="140"/>
    </location>
</feature>
<dbReference type="PROSITE" id="PS00028">
    <property type="entry name" value="ZINC_FINGER_C2H2_1"/>
    <property type="match status" value="3"/>
</dbReference>
<comment type="caution">
    <text evidence="10">The sequence shown here is derived from an EMBL/GenBank/DDBJ whole genome shotgun (WGS) entry which is preliminary data.</text>
</comment>
<feature type="compositionally biased region" description="Basic and acidic residues" evidence="8">
    <location>
        <begin position="1"/>
        <end position="14"/>
    </location>
</feature>
<feature type="domain" description="C2H2-type" evidence="9">
    <location>
        <begin position="79"/>
        <end position="106"/>
    </location>
</feature>
<dbReference type="SMART" id="SM00355">
    <property type="entry name" value="ZnF_C2H2"/>
    <property type="match status" value="3"/>
</dbReference>
<dbReference type="OMA" id="HACHICP"/>
<keyword evidence="3" id="KW-0677">Repeat</keyword>
<proteinExistence type="predicted"/>
<dbReference type="STRING" id="48709.A0A1D2NDP0"/>
<evidence type="ECO:0000256" key="5">
    <source>
        <dbReference type="ARBA" id="ARBA00022833"/>
    </source>
</evidence>
<keyword evidence="5" id="KW-0862">Zinc</keyword>
<sequence length="140" mass="16075">MYICKSEKKQQEGKSKRRKEKPHKCEICSKTFPTPGDLKSHGYVHSGTWPFRCPVCKRGFSKHTNLKNHLFLHTGNKPHACHICPKRFALACNLRAHLKTHQEDDGMDHLDQMDSTSSPIDNEENPEFTEEESSMIDADP</sequence>
<name>A0A1D2NDP0_ORCCI</name>